<dbReference type="InterPro" id="IPR036388">
    <property type="entry name" value="WH-like_DNA-bd_sf"/>
</dbReference>
<sequence>MEGGRVTRLARRRWATAAELLQLVNAEPGITRREAAERLGLSSGAATELVDRLKRLELLNESRAEHTGPGRPTTILEPHEQGPLVLIIGLRASGWELRLSDLAGRLTALTDAPYEDDRPEAVLTTIAAAVAGAVDDAEPRIRCVVVSAAGPVSGTALGQLSARHWLELLDLQRLTAGIPAERRPPLLVGNDATLAGVAEARTGASKDTSVAVHLMVATGIGGVLLLNGEPALGAHGTGGEFGHLPFADPALECTCGSYGCWDLAVDGRALARHRGEPEPADPEDYARRLLDDLESGRSRSGDNRGAVALAAGAFGRGIAGLVNAHDPDVITLGGLGPQLRRTAPEAFDRAYRSGLMTVHQRQPPPVLDSVHGADGPTRGAAYLGIDHITSPAALDRWAGNEPETDTAAR</sequence>
<dbReference type="PANTHER" id="PTHR18964">
    <property type="entry name" value="ROK (REPRESSOR, ORF, KINASE) FAMILY"/>
    <property type="match status" value="1"/>
</dbReference>
<dbReference type="OrthoDB" id="9810372at2"/>
<dbReference type="AlphaFoldDB" id="A0A516Q567"/>
<reference evidence="2 3" key="1">
    <citation type="submission" date="2019-07" db="EMBL/GenBank/DDBJ databases">
        <title>Microlunatus dokdonensis sp. nov. isolated from the rhizospheric soil of the wild plant Elymus tsukushiensis.</title>
        <authorList>
            <person name="Ghim S.-Y."/>
            <person name="Hwang Y.-J."/>
            <person name="Son J.-S."/>
            <person name="Shin J.-H."/>
        </authorList>
    </citation>
    <scope>NUCLEOTIDE SEQUENCE [LARGE SCALE GENOMIC DNA]</scope>
    <source>
        <strain evidence="2 3">KUDC0627</strain>
    </source>
</reference>
<name>A0A516Q567_9ACTN</name>
<organism evidence="2 3">
    <name type="scientific">Microlunatus elymi</name>
    <dbReference type="NCBI Taxonomy" id="2596828"/>
    <lineage>
        <taxon>Bacteria</taxon>
        <taxon>Bacillati</taxon>
        <taxon>Actinomycetota</taxon>
        <taxon>Actinomycetes</taxon>
        <taxon>Propionibacteriales</taxon>
        <taxon>Propionibacteriaceae</taxon>
        <taxon>Microlunatus</taxon>
    </lineage>
</organism>
<evidence type="ECO:0000313" key="3">
    <source>
        <dbReference type="Proteomes" id="UP000319263"/>
    </source>
</evidence>
<dbReference type="KEGG" id="mik:FOE78_01875"/>
<protein>
    <submittedName>
        <fullName evidence="2">ROK family transcriptional regulator</fullName>
    </submittedName>
</protein>
<dbReference type="Proteomes" id="UP000319263">
    <property type="component" value="Chromosome"/>
</dbReference>
<dbReference type="SUPFAM" id="SSF46785">
    <property type="entry name" value="Winged helix' DNA-binding domain"/>
    <property type="match status" value="1"/>
</dbReference>
<proteinExistence type="inferred from homology"/>
<dbReference type="Gene3D" id="1.10.10.10">
    <property type="entry name" value="Winged helix-like DNA-binding domain superfamily/Winged helix DNA-binding domain"/>
    <property type="match status" value="1"/>
</dbReference>
<accession>A0A516Q567</accession>
<dbReference type="PANTHER" id="PTHR18964:SF149">
    <property type="entry name" value="BIFUNCTIONAL UDP-N-ACETYLGLUCOSAMINE 2-EPIMERASE_N-ACETYLMANNOSAMINE KINASE"/>
    <property type="match status" value="1"/>
</dbReference>
<keyword evidence="3" id="KW-1185">Reference proteome</keyword>
<dbReference type="InterPro" id="IPR043129">
    <property type="entry name" value="ATPase_NBD"/>
</dbReference>
<evidence type="ECO:0000313" key="2">
    <source>
        <dbReference type="EMBL" id="QDP98515.1"/>
    </source>
</evidence>
<dbReference type="InterPro" id="IPR000600">
    <property type="entry name" value="ROK"/>
</dbReference>
<dbReference type="InterPro" id="IPR036390">
    <property type="entry name" value="WH_DNA-bd_sf"/>
</dbReference>
<comment type="similarity">
    <text evidence="1">Belongs to the ROK (NagC/XylR) family.</text>
</comment>
<dbReference type="SUPFAM" id="SSF53067">
    <property type="entry name" value="Actin-like ATPase domain"/>
    <property type="match status" value="1"/>
</dbReference>
<gene>
    <name evidence="2" type="ORF">FOE78_01875</name>
</gene>
<dbReference type="Gene3D" id="3.30.420.40">
    <property type="match status" value="2"/>
</dbReference>
<dbReference type="Pfam" id="PF00480">
    <property type="entry name" value="ROK"/>
    <property type="match status" value="1"/>
</dbReference>
<evidence type="ECO:0000256" key="1">
    <source>
        <dbReference type="ARBA" id="ARBA00006479"/>
    </source>
</evidence>
<dbReference type="EMBL" id="CP041692">
    <property type="protein sequence ID" value="QDP98515.1"/>
    <property type="molecule type" value="Genomic_DNA"/>
</dbReference>
<dbReference type="Pfam" id="PF13412">
    <property type="entry name" value="HTH_24"/>
    <property type="match status" value="1"/>
</dbReference>